<dbReference type="InterPro" id="IPR001638">
    <property type="entry name" value="Solute-binding_3/MltF_N"/>
</dbReference>
<dbReference type="Gene3D" id="3.40.190.10">
    <property type="entry name" value="Periplasmic binding protein-like II"/>
    <property type="match status" value="2"/>
</dbReference>
<gene>
    <name evidence="4" type="ordered locus">Spirs_1351</name>
</gene>
<evidence type="ECO:0000313" key="4">
    <source>
        <dbReference type="EMBL" id="ADK80478.1"/>
    </source>
</evidence>
<dbReference type="RefSeq" id="WP_013253942.1">
    <property type="nucleotide sequence ID" value="NC_014364.1"/>
</dbReference>
<dbReference type="STRING" id="573413.Spirs_1351"/>
<dbReference type="HOGENOM" id="CLU_019602_18_2_12"/>
<dbReference type="AlphaFoldDB" id="E1R456"/>
<name>E1R456_SEDSS</name>
<dbReference type="Proteomes" id="UP000002318">
    <property type="component" value="Chromosome"/>
</dbReference>
<reference evidence="4 5" key="1">
    <citation type="journal article" date="2010" name="Stand. Genomic Sci.">
        <title>Complete genome sequence of Spirochaeta smaragdinae type strain (SEBR 4228).</title>
        <authorList>
            <person name="Mavromatis K."/>
            <person name="Yasawong M."/>
            <person name="Chertkov O."/>
            <person name="Lapidus A."/>
            <person name="Lucas S."/>
            <person name="Nolan M."/>
            <person name="Del Rio T.G."/>
            <person name="Tice H."/>
            <person name="Cheng J.F."/>
            <person name="Pitluck S."/>
            <person name="Liolios K."/>
            <person name="Ivanova N."/>
            <person name="Tapia R."/>
            <person name="Han C."/>
            <person name="Bruce D."/>
            <person name="Goodwin L."/>
            <person name="Pati A."/>
            <person name="Chen A."/>
            <person name="Palaniappan K."/>
            <person name="Land M."/>
            <person name="Hauser L."/>
            <person name="Chang Y.J."/>
            <person name="Jeffries C.D."/>
            <person name="Detter J.C."/>
            <person name="Rohde M."/>
            <person name="Brambilla E."/>
            <person name="Spring S."/>
            <person name="Goker M."/>
            <person name="Sikorski J."/>
            <person name="Woyke T."/>
            <person name="Bristow J."/>
            <person name="Eisen J.A."/>
            <person name="Markowitz V."/>
            <person name="Hugenholtz P."/>
            <person name="Klenk H.P."/>
            <person name="Kyrpides N.C."/>
        </authorList>
    </citation>
    <scope>NUCLEOTIDE SEQUENCE [LARGE SCALE GENOMIC DNA]</scope>
    <source>
        <strain evidence="5">DSM 11293 / JCM 15392 / SEBR 4228</strain>
    </source>
</reference>
<protein>
    <submittedName>
        <fullName evidence="4">Extracellular solute-binding protein family 3</fullName>
    </submittedName>
</protein>
<dbReference type="KEGG" id="ssm:Spirs_1351"/>
<feature type="signal peptide" evidence="2">
    <location>
        <begin position="1"/>
        <end position="26"/>
    </location>
</feature>
<organism evidence="4 5">
    <name type="scientific">Sediminispirochaeta smaragdinae (strain DSM 11293 / JCM 15392 / SEBR 4228)</name>
    <name type="common">Spirochaeta smaragdinae</name>
    <dbReference type="NCBI Taxonomy" id="573413"/>
    <lineage>
        <taxon>Bacteria</taxon>
        <taxon>Pseudomonadati</taxon>
        <taxon>Spirochaetota</taxon>
        <taxon>Spirochaetia</taxon>
        <taxon>Spirochaetales</taxon>
        <taxon>Spirochaetaceae</taxon>
        <taxon>Sediminispirochaeta</taxon>
    </lineage>
</organism>
<evidence type="ECO:0000313" key="5">
    <source>
        <dbReference type="Proteomes" id="UP000002318"/>
    </source>
</evidence>
<sequence length="282" mass="31535">MQVRFLQKKSIILLALVMILSLLVGACSNGGQSAANATKVQEDALQKILKSGKLVIATDLTGPPVQYKDAEGKPAGLIVELMELAAKELGVEIEWQDMAWESLIPSLTAGKVDMIAANMSMSLSRAKAIRFSDPYMFTGVYAMVRKDSGIRDWEELLEPGKILAATMGSSHATYLKENYNYEPKQYESSTDFINELKNGRIDGVMDDELLLLEFCKQNPEFTLTANPVRPDVYGLAFTQGNQNDTLVDWFNWFLKWEKLNGNYGTIYKKFVGKDWTPNPVIQ</sequence>
<evidence type="ECO:0000259" key="3">
    <source>
        <dbReference type="SMART" id="SM00062"/>
    </source>
</evidence>
<dbReference type="EMBL" id="CP002116">
    <property type="protein sequence ID" value="ADK80478.1"/>
    <property type="molecule type" value="Genomic_DNA"/>
</dbReference>
<evidence type="ECO:0000256" key="1">
    <source>
        <dbReference type="ARBA" id="ARBA00022729"/>
    </source>
</evidence>
<dbReference type="PANTHER" id="PTHR35936">
    <property type="entry name" value="MEMBRANE-BOUND LYTIC MUREIN TRANSGLYCOSYLASE F"/>
    <property type="match status" value="1"/>
</dbReference>
<keyword evidence="1 2" id="KW-0732">Signal</keyword>
<dbReference type="eggNOG" id="COG0834">
    <property type="taxonomic scope" value="Bacteria"/>
</dbReference>
<dbReference type="PANTHER" id="PTHR35936:SF17">
    <property type="entry name" value="ARGININE-BINDING EXTRACELLULAR PROTEIN ARTP"/>
    <property type="match status" value="1"/>
</dbReference>
<feature type="domain" description="Solute-binding protein family 3/N-terminal" evidence="3">
    <location>
        <begin position="53"/>
        <end position="274"/>
    </location>
</feature>
<dbReference type="SUPFAM" id="SSF53850">
    <property type="entry name" value="Periplasmic binding protein-like II"/>
    <property type="match status" value="1"/>
</dbReference>
<dbReference type="PROSITE" id="PS51257">
    <property type="entry name" value="PROKAR_LIPOPROTEIN"/>
    <property type="match status" value="1"/>
</dbReference>
<accession>E1R456</accession>
<proteinExistence type="predicted"/>
<dbReference type="Pfam" id="PF00497">
    <property type="entry name" value="SBP_bac_3"/>
    <property type="match status" value="1"/>
</dbReference>
<evidence type="ECO:0000256" key="2">
    <source>
        <dbReference type="SAM" id="SignalP"/>
    </source>
</evidence>
<keyword evidence="5" id="KW-1185">Reference proteome</keyword>
<dbReference type="SMART" id="SM00062">
    <property type="entry name" value="PBPb"/>
    <property type="match status" value="1"/>
</dbReference>
<dbReference type="CDD" id="cd13530">
    <property type="entry name" value="PBP2_peptides_like"/>
    <property type="match status" value="1"/>
</dbReference>
<feature type="chain" id="PRO_5003150706" evidence="2">
    <location>
        <begin position="27"/>
        <end position="282"/>
    </location>
</feature>
<dbReference type="OrthoDB" id="9775197at2"/>